<reference evidence="1" key="2">
    <citation type="journal article" date="2023" name="IMA Fungus">
        <title>Comparative genomic study of the Penicillium genus elucidates a diverse pangenome and 15 lateral gene transfer events.</title>
        <authorList>
            <person name="Petersen C."/>
            <person name="Sorensen T."/>
            <person name="Nielsen M.R."/>
            <person name="Sondergaard T.E."/>
            <person name="Sorensen J.L."/>
            <person name="Fitzpatrick D.A."/>
            <person name="Frisvad J.C."/>
            <person name="Nielsen K.L."/>
        </authorList>
    </citation>
    <scope>NUCLEOTIDE SEQUENCE</scope>
    <source>
        <strain evidence="1">IBT 15544</strain>
    </source>
</reference>
<organism evidence="1 2">
    <name type="scientific">Penicillium cinerascens</name>
    <dbReference type="NCBI Taxonomy" id="70096"/>
    <lineage>
        <taxon>Eukaryota</taxon>
        <taxon>Fungi</taxon>
        <taxon>Dikarya</taxon>
        <taxon>Ascomycota</taxon>
        <taxon>Pezizomycotina</taxon>
        <taxon>Eurotiomycetes</taxon>
        <taxon>Eurotiomycetidae</taxon>
        <taxon>Eurotiales</taxon>
        <taxon>Aspergillaceae</taxon>
        <taxon>Penicillium</taxon>
    </lineage>
</organism>
<comment type="caution">
    <text evidence="1">The sequence shown here is derived from an EMBL/GenBank/DDBJ whole genome shotgun (WGS) entry which is preliminary data.</text>
</comment>
<dbReference type="RefSeq" id="XP_058312474.1">
    <property type="nucleotide sequence ID" value="XM_058450130.1"/>
</dbReference>
<evidence type="ECO:0000313" key="1">
    <source>
        <dbReference type="EMBL" id="KAJ5216661.1"/>
    </source>
</evidence>
<dbReference type="GeneID" id="83177431"/>
<protein>
    <submittedName>
        <fullName evidence="1">Uncharacterized protein</fullName>
    </submittedName>
</protein>
<dbReference type="EMBL" id="JAPQKR010000005">
    <property type="protein sequence ID" value="KAJ5216661.1"/>
    <property type="molecule type" value="Genomic_DNA"/>
</dbReference>
<evidence type="ECO:0000313" key="2">
    <source>
        <dbReference type="Proteomes" id="UP001150904"/>
    </source>
</evidence>
<proteinExistence type="predicted"/>
<gene>
    <name evidence="1" type="ORF">N7498_003068</name>
</gene>
<dbReference type="AlphaFoldDB" id="A0A9W9NB98"/>
<name>A0A9W9NB98_9EURO</name>
<reference evidence="1" key="1">
    <citation type="submission" date="2022-12" db="EMBL/GenBank/DDBJ databases">
        <authorList>
            <person name="Petersen C."/>
        </authorList>
    </citation>
    <scope>NUCLEOTIDE SEQUENCE</scope>
    <source>
        <strain evidence="1">IBT 15544</strain>
    </source>
</reference>
<accession>A0A9W9NB98</accession>
<dbReference type="Proteomes" id="UP001150904">
    <property type="component" value="Unassembled WGS sequence"/>
</dbReference>
<sequence>MPANPSQTQGGVKLVLYNPAHLTRLGTMTRALEVSQMGAEPPETPARRRLVKAASTTFHTNSTTNFDSQPSRGV</sequence>
<keyword evidence="2" id="KW-1185">Reference proteome</keyword>